<keyword evidence="2 5" id="KW-0547">Nucleotide-binding</keyword>
<accession>A0ABN2KKP6</accession>
<evidence type="ECO:0000256" key="5">
    <source>
        <dbReference type="HAMAP-Rule" id="MF_01609"/>
    </source>
</evidence>
<evidence type="ECO:0000256" key="3">
    <source>
        <dbReference type="ARBA" id="ARBA00022840"/>
    </source>
</evidence>
<gene>
    <name evidence="6" type="ORF">GCM10009767_17580</name>
</gene>
<comment type="function">
    <text evidence="5">ATP-dependent carboxylate-amine ligase which exhibits weak glutamate--cysteine ligase activity.</text>
</comment>
<evidence type="ECO:0000313" key="7">
    <source>
        <dbReference type="Proteomes" id="UP001501204"/>
    </source>
</evidence>
<protein>
    <recommendedName>
        <fullName evidence="5">Putative glutamate--cysteine ligase 2</fullName>
        <ecNumber evidence="5">6.3.2.2</ecNumber>
    </recommendedName>
    <alternativeName>
        <fullName evidence="5">Gamma-glutamylcysteine synthetase 2</fullName>
        <shortName evidence="5">GCS 2</shortName>
        <shortName evidence="5">Gamma-GCS 2</shortName>
    </alternativeName>
</protein>
<keyword evidence="1 5" id="KW-0436">Ligase</keyword>
<dbReference type="InterPro" id="IPR050141">
    <property type="entry name" value="GCL_type2/YbdK_subfam"/>
</dbReference>
<keyword evidence="3 5" id="KW-0067">ATP-binding</keyword>
<dbReference type="RefSeq" id="WP_344121648.1">
    <property type="nucleotide sequence ID" value="NZ_BAAAOA010000017.1"/>
</dbReference>
<name>A0ABN2KKP6_9MICC</name>
<evidence type="ECO:0000256" key="2">
    <source>
        <dbReference type="ARBA" id="ARBA00022741"/>
    </source>
</evidence>
<dbReference type="InterPro" id="IPR011793">
    <property type="entry name" value="YbdK"/>
</dbReference>
<reference evidence="6 7" key="1">
    <citation type="journal article" date="2019" name="Int. J. Syst. Evol. Microbiol.">
        <title>The Global Catalogue of Microorganisms (GCM) 10K type strain sequencing project: providing services to taxonomists for standard genome sequencing and annotation.</title>
        <authorList>
            <consortium name="The Broad Institute Genomics Platform"/>
            <consortium name="The Broad Institute Genome Sequencing Center for Infectious Disease"/>
            <person name="Wu L."/>
            <person name="Ma J."/>
        </authorList>
    </citation>
    <scope>NUCLEOTIDE SEQUENCE [LARGE SCALE GENOMIC DNA]</scope>
    <source>
        <strain evidence="6 7">JCM 14735</strain>
    </source>
</reference>
<evidence type="ECO:0000256" key="1">
    <source>
        <dbReference type="ARBA" id="ARBA00022598"/>
    </source>
</evidence>
<dbReference type="NCBIfam" id="NF010041">
    <property type="entry name" value="PRK13517.1-1"/>
    <property type="match status" value="1"/>
</dbReference>
<proteinExistence type="inferred from homology"/>
<evidence type="ECO:0000256" key="4">
    <source>
        <dbReference type="ARBA" id="ARBA00048819"/>
    </source>
</evidence>
<dbReference type="EC" id="6.3.2.2" evidence="5"/>
<keyword evidence="7" id="KW-1185">Reference proteome</keyword>
<dbReference type="HAMAP" id="MF_01609">
    <property type="entry name" value="Glu_cys_ligase_2"/>
    <property type="match status" value="1"/>
</dbReference>
<dbReference type="GO" id="GO:0016874">
    <property type="term" value="F:ligase activity"/>
    <property type="evidence" value="ECO:0007669"/>
    <property type="project" value="UniProtKB-KW"/>
</dbReference>
<organism evidence="6 7">
    <name type="scientific">Kocuria aegyptia</name>
    <dbReference type="NCBI Taxonomy" id="330943"/>
    <lineage>
        <taxon>Bacteria</taxon>
        <taxon>Bacillati</taxon>
        <taxon>Actinomycetota</taxon>
        <taxon>Actinomycetes</taxon>
        <taxon>Micrococcales</taxon>
        <taxon>Micrococcaceae</taxon>
        <taxon>Kocuria</taxon>
    </lineage>
</organism>
<comment type="caution">
    <text evidence="6">The sequence shown here is derived from an EMBL/GenBank/DDBJ whole genome shotgun (WGS) entry which is preliminary data.</text>
</comment>
<dbReference type="Pfam" id="PF04107">
    <property type="entry name" value="GCS2"/>
    <property type="match status" value="1"/>
</dbReference>
<sequence>MRTFGVEEELLLVDAVTLRPLAAGEAVVDHHDQRLEHGSHGPGAVFPTAEPADVAASHGLTVEFQQEQIEVVSPPQLTLAEQITAIRTGRALADEAARTVGGRAVALATSVSADLPHLVPQARYRRIQQHVGLLAAEQLTCGFHVHVGIASREEGVAVLDRIRVWLPVLLALSANSPFWYGVDTGFASYRYQAWMRWPTAGPSEIFGTVEGYDRHVQDLLVSGVPLDDGMVYFDARLSARFPTVEVRVADVCLDPVHAGVIAALVRALVETAARAWRAGEDPAPVGVAQLRAWSWRAARSGVEGQLVSPTTGAPAAAGEVVAELLELLRPVLAEAGEDEQVQAVVVAILREGTGAHRQREAYASRHDLHDVVADALHIGAPTTAEPHSEPT</sequence>
<comment type="similarity">
    <text evidence="5">Belongs to the glutamate--cysteine ligase type 2 family. YbdK subfamily.</text>
</comment>
<dbReference type="PANTHER" id="PTHR36510">
    <property type="entry name" value="GLUTAMATE--CYSTEINE LIGASE 2-RELATED"/>
    <property type="match status" value="1"/>
</dbReference>
<dbReference type="SUPFAM" id="SSF55931">
    <property type="entry name" value="Glutamine synthetase/guanido kinase"/>
    <property type="match status" value="1"/>
</dbReference>
<evidence type="ECO:0000313" key="6">
    <source>
        <dbReference type="EMBL" id="GAA1758865.1"/>
    </source>
</evidence>
<dbReference type="InterPro" id="IPR006336">
    <property type="entry name" value="GCS2"/>
</dbReference>
<dbReference type="PANTHER" id="PTHR36510:SF1">
    <property type="entry name" value="GLUTAMATE--CYSTEINE LIGASE 2-RELATED"/>
    <property type="match status" value="1"/>
</dbReference>
<comment type="catalytic activity">
    <reaction evidence="4 5">
        <text>L-cysteine + L-glutamate + ATP = gamma-L-glutamyl-L-cysteine + ADP + phosphate + H(+)</text>
        <dbReference type="Rhea" id="RHEA:13285"/>
        <dbReference type="ChEBI" id="CHEBI:15378"/>
        <dbReference type="ChEBI" id="CHEBI:29985"/>
        <dbReference type="ChEBI" id="CHEBI:30616"/>
        <dbReference type="ChEBI" id="CHEBI:35235"/>
        <dbReference type="ChEBI" id="CHEBI:43474"/>
        <dbReference type="ChEBI" id="CHEBI:58173"/>
        <dbReference type="ChEBI" id="CHEBI:456216"/>
        <dbReference type="EC" id="6.3.2.2"/>
    </reaction>
</comment>
<dbReference type="Proteomes" id="UP001501204">
    <property type="component" value="Unassembled WGS sequence"/>
</dbReference>
<dbReference type="Gene3D" id="3.30.590.20">
    <property type="match status" value="1"/>
</dbReference>
<dbReference type="EMBL" id="BAAAOA010000017">
    <property type="protein sequence ID" value="GAA1758865.1"/>
    <property type="molecule type" value="Genomic_DNA"/>
</dbReference>
<dbReference type="NCBIfam" id="TIGR02050">
    <property type="entry name" value="gshA_cyan_rel"/>
    <property type="match status" value="1"/>
</dbReference>
<dbReference type="InterPro" id="IPR014746">
    <property type="entry name" value="Gln_synth/guanido_kin_cat_dom"/>
</dbReference>